<evidence type="ECO:0000256" key="2">
    <source>
        <dbReference type="ARBA" id="ARBA00022801"/>
    </source>
</evidence>
<keyword evidence="4 6" id="KW-0904">Protein phosphatase</keyword>
<keyword evidence="2 6" id="KW-0378">Hydrolase</keyword>
<dbReference type="Gene3D" id="3.40.50.12350">
    <property type="match status" value="1"/>
</dbReference>
<comment type="caution">
    <text evidence="7">The sequence shown here is derived from an EMBL/GenBank/DDBJ whole genome shotgun (WGS) entry which is preliminary data.</text>
</comment>
<dbReference type="GO" id="GO:0046872">
    <property type="term" value="F:metal ion binding"/>
    <property type="evidence" value="ECO:0007669"/>
    <property type="project" value="UniProtKB-KW"/>
</dbReference>
<dbReference type="PANTHER" id="PTHR10190">
    <property type="entry name" value="EYES ABSENT"/>
    <property type="match status" value="1"/>
</dbReference>
<evidence type="ECO:0000313" key="7">
    <source>
        <dbReference type="EMBL" id="KAL0191767.1"/>
    </source>
</evidence>
<accession>A0ABD0QZT8</accession>
<evidence type="ECO:0000256" key="3">
    <source>
        <dbReference type="ARBA" id="ARBA00022842"/>
    </source>
</evidence>
<dbReference type="Proteomes" id="UP001529510">
    <property type="component" value="Unassembled WGS sequence"/>
</dbReference>
<dbReference type="PANTHER" id="PTHR10190:SF7">
    <property type="entry name" value="EYES ABSENT HOMOLOG 2"/>
    <property type="match status" value="1"/>
</dbReference>
<evidence type="ECO:0000256" key="6">
    <source>
        <dbReference type="RuleBase" id="RU362036"/>
    </source>
</evidence>
<evidence type="ECO:0000256" key="1">
    <source>
        <dbReference type="ARBA" id="ARBA00010501"/>
    </source>
</evidence>
<proteinExistence type="inferred from homology"/>
<comment type="catalytic activity">
    <reaction evidence="5 6">
        <text>O-phospho-L-tyrosyl-[protein] + H2O = L-tyrosyl-[protein] + phosphate</text>
        <dbReference type="Rhea" id="RHEA:10684"/>
        <dbReference type="Rhea" id="RHEA-COMP:10136"/>
        <dbReference type="Rhea" id="RHEA-COMP:20101"/>
        <dbReference type="ChEBI" id="CHEBI:15377"/>
        <dbReference type="ChEBI" id="CHEBI:43474"/>
        <dbReference type="ChEBI" id="CHEBI:46858"/>
        <dbReference type="ChEBI" id="CHEBI:61978"/>
        <dbReference type="EC" id="3.1.3.48"/>
    </reaction>
</comment>
<sequence>TYNFGTDGFQSPAGGGTLCLGSGVHGGVDWMRKLAFRYRRVKEIYNTYKNNVG</sequence>
<keyword evidence="6" id="KW-0805">Transcription regulation</keyword>
<dbReference type="AlphaFoldDB" id="A0ABD0QZT8"/>
<dbReference type="EC" id="3.1.3.48" evidence="6"/>
<reference evidence="7 8" key="1">
    <citation type="submission" date="2024-05" db="EMBL/GenBank/DDBJ databases">
        <title>Genome sequencing and assembly of Indian major carp, Cirrhinus mrigala (Hamilton, 1822).</title>
        <authorList>
            <person name="Mohindra V."/>
            <person name="Chowdhury L.M."/>
            <person name="Lal K."/>
            <person name="Jena J.K."/>
        </authorList>
    </citation>
    <scope>NUCLEOTIDE SEQUENCE [LARGE SCALE GENOMIC DNA]</scope>
    <source>
        <strain evidence="7">CM1030</strain>
        <tissue evidence="7">Blood</tissue>
    </source>
</reference>
<gene>
    <name evidence="7" type="ORF">M9458_014465</name>
</gene>
<evidence type="ECO:0000313" key="8">
    <source>
        <dbReference type="Proteomes" id="UP001529510"/>
    </source>
</evidence>
<protein>
    <recommendedName>
        <fullName evidence="6">Eyes absent homolog</fullName>
        <ecNumber evidence="6">3.1.3.48</ecNumber>
    </recommendedName>
</protein>
<feature type="non-terminal residue" evidence="7">
    <location>
        <position position="53"/>
    </location>
</feature>
<dbReference type="InterPro" id="IPR038102">
    <property type="entry name" value="EYA_dom_sf"/>
</dbReference>
<dbReference type="GO" id="GO:0004725">
    <property type="term" value="F:protein tyrosine phosphatase activity"/>
    <property type="evidence" value="ECO:0007669"/>
    <property type="project" value="UniProtKB-EC"/>
</dbReference>
<organism evidence="7 8">
    <name type="scientific">Cirrhinus mrigala</name>
    <name type="common">Mrigala</name>
    <dbReference type="NCBI Taxonomy" id="683832"/>
    <lineage>
        <taxon>Eukaryota</taxon>
        <taxon>Metazoa</taxon>
        <taxon>Chordata</taxon>
        <taxon>Craniata</taxon>
        <taxon>Vertebrata</taxon>
        <taxon>Euteleostomi</taxon>
        <taxon>Actinopterygii</taxon>
        <taxon>Neopterygii</taxon>
        <taxon>Teleostei</taxon>
        <taxon>Ostariophysi</taxon>
        <taxon>Cypriniformes</taxon>
        <taxon>Cyprinidae</taxon>
        <taxon>Labeoninae</taxon>
        <taxon>Labeonini</taxon>
        <taxon>Cirrhinus</taxon>
    </lineage>
</organism>
<comment type="similarity">
    <text evidence="1 6">Belongs to the HAD-like hydrolase superfamily. EYA family.</text>
</comment>
<keyword evidence="3 6" id="KW-0460">Magnesium</keyword>
<keyword evidence="8" id="KW-1185">Reference proteome</keyword>
<dbReference type="EMBL" id="JAMKFB020000006">
    <property type="protein sequence ID" value="KAL0191767.1"/>
    <property type="molecule type" value="Genomic_DNA"/>
</dbReference>
<keyword evidence="6" id="KW-0804">Transcription</keyword>
<comment type="cofactor">
    <cofactor evidence="6">
        <name>Mg(2+)</name>
        <dbReference type="ChEBI" id="CHEBI:18420"/>
    </cofactor>
    <text evidence="6">Binds 1 Mg(2+) ion per subunit.</text>
</comment>
<dbReference type="InterPro" id="IPR028472">
    <property type="entry name" value="EYA"/>
</dbReference>
<feature type="non-terminal residue" evidence="7">
    <location>
        <position position="1"/>
    </location>
</feature>
<evidence type="ECO:0000256" key="4">
    <source>
        <dbReference type="ARBA" id="ARBA00022912"/>
    </source>
</evidence>
<name>A0ABD0QZT8_CIRMR</name>
<evidence type="ECO:0000256" key="5">
    <source>
        <dbReference type="ARBA" id="ARBA00051722"/>
    </source>
</evidence>
<keyword evidence="6" id="KW-0479">Metal-binding</keyword>